<organism evidence="1 2">
    <name type="scientific">Cellulophaga tyrosinoxydans</name>
    <dbReference type="NCBI Taxonomy" id="504486"/>
    <lineage>
        <taxon>Bacteria</taxon>
        <taxon>Pseudomonadati</taxon>
        <taxon>Bacteroidota</taxon>
        <taxon>Flavobacteriia</taxon>
        <taxon>Flavobacteriales</taxon>
        <taxon>Flavobacteriaceae</taxon>
        <taxon>Cellulophaga</taxon>
    </lineage>
</organism>
<evidence type="ECO:0008006" key="3">
    <source>
        <dbReference type="Google" id="ProtNLM"/>
    </source>
</evidence>
<keyword evidence="2" id="KW-1185">Reference proteome</keyword>
<accession>A0A1W2AW68</accession>
<evidence type="ECO:0000313" key="1">
    <source>
        <dbReference type="EMBL" id="SMC64926.1"/>
    </source>
</evidence>
<gene>
    <name evidence="1" type="ORF">SAMN05660703_2272</name>
</gene>
<reference evidence="1 2" key="1">
    <citation type="submission" date="2017-04" db="EMBL/GenBank/DDBJ databases">
        <authorList>
            <person name="Afonso C.L."/>
            <person name="Miller P.J."/>
            <person name="Scott M.A."/>
            <person name="Spackman E."/>
            <person name="Goraichik I."/>
            <person name="Dimitrov K.M."/>
            <person name="Suarez D.L."/>
            <person name="Swayne D.E."/>
        </authorList>
    </citation>
    <scope>NUCLEOTIDE SEQUENCE [LARGE SCALE GENOMIC DNA]</scope>
    <source>
        <strain evidence="1 2">DSM 21164</strain>
    </source>
</reference>
<evidence type="ECO:0000313" key="2">
    <source>
        <dbReference type="Proteomes" id="UP000192360"/>
    </source>
</evidence>
<dbReference type="STRING" id="504486.SAMN05660703_2272"/>
<dbReference type="EMBL" id="FWXO01000003">
    <property type="protein sequence ID" value="SMC64926.1"/>
    <property type="molecule type" value="Genomic_DNA"/>
</dbReference>
<protein>
    <recommendedName>
        <fullName evidence="3">Lipoprotein</fullName>
    </recommendedName>
</protein>
<dbReference type="AlphaFoldDB" id="A0A1W2AW68"/>
<dbReference type="PROSITE" id="PS51257">
    <property type="entry name" value="PROKAR_LIPOPROTEIN"/>
    <property type="match status" value="1"/>
</dbReference>
<dbReference type="RefSeq" id="WP_084061596.1">
    <property type="nucleotide sequence ID" value="NZ_FWXO01000003.1"/>
</dbReference>
<dbReference type="Proteomes" id="UP000192360">
    <property type="component" value="Unassembled WGS sequence"/>
</dbReference>
<dbReference type="OrthoDB" id="1417483at2"/>
<name>A0A1W2AW68_9FLAO</name>
<sequence>MKTLLYSFILLILLFSCEQLPNQENIDNALPEVSSYQFLEFKKESNFETIAIDTLQNFGAVIKNMERLSCEDKYFGLSFTENDTIFNLTGYSGCPDDTSISCYFNVNRIYIKNDSLQSYSGAIEKMIPIQHLGAELEQISNNELSFRWDRNVLKPAMIHLFIDDKFGIEKTKSVLKEITREFNKINSVHGAENYFPYFIHFESYSWLDIPAPPPPPALPEIFPVEEID</sequence>
<proteinExistence type="predicted"/>